<dbReference type="AlphaFoldDB" id="A0A4S2KTC7"/>
<reference evidence="1 2" key="1">
    <citation type="journal article" date="2019" name="Philos. Trans. R. Soc. Lond., B, Biol. Sci.">
        <title>Ant behaviour and brain gene expression of defending hosts depend on the ecological success of the intruding social parasite.</title>
        <authorList>
            <person name="Kaur R."/>
            <person name="Stoldt M."/>
            <person name="Jongepier E."/>
            <person name="Feldmeyer B."/>
            <person name="Menzel F."/>
            <person name="Bornberg-Bauer E."/>
            <person name="Foitzik S."/>
        </authorList>
    </citation>
    <scope>NUCLEOTIDE SEQUENCE [LARGE SCALE GENOMIC DNA]</scope>
    <source>
        <tissue evidence="1">Whole body</tissue>
    </source>
</reference>
<dbReference type="EMBL" id="QBLH01001120">
    <property type="protein sequence ID" value="TGZ53080.1"/>
    <property type="molecule type" value="Genomic_DNA"/>
</dbReference>
<accession>A0A4S2KTC7</accession>
<proteinExistence type="predicted"/>
<dbReference type="Proteomes" id="UP000310200">
    <property type="component" value="Unassembled WGS sequence"/>
</dbReference>
<keyword evidence="2" id="KW-1185">Reference proteome</keyword>
<evidence type="ECO:0000313" key="1">
    <source>
        <dbReference type="EMBL" id="TGZ53080.1"/>
    </source>
</evidence>
<evidence type="ECO:0000313" key="2">
    <source>
        <dbReference type="Proteomes" id="UP000310200"/>
    </source>
</evidence>
<comment type="caution">
    <text evidence="1">The sequence shown here is derived from an EMBL/GenBank/DDBJ whole genome shotgun (WGS) entry which is preliminary data.</text>
</comment>
<organism evidence="1 2">
    <name type="scientific">Temnothorax longispinosus</name>
    <dbReference type="NCBI Taxonomy" id="300112"/>
    <lineage>
        <taxon>Eukaryota</taxon>
        <taxon>Metazoa</taxon>
        <taxon>Ecdysozoa</taxon>
        <taxon>Arthropoda</taxon>
        <taxon>Hexapoda</taxon>
        <taxon>Insecta</taxon>
        <taxon>Pterygota</taxon>
        <taxon>Neoptera</taxon>
        <taxon>Endopterygota</taxon>
        <taxon>Hymenoptera</taxon>
        <taxon>Apocrita</taxon>
        <taxon>Aculeata</taxon>
        <taxon>Formicoidea</taxon>
        <taxon>Formicidae</taxon>
        <taxon>Myrmicinae</taxon>
        <taxon>Temnothorax</taxon>
    </lineage>
</organism>
<sequence length="186" mass="20611">CTHLSAVPARRAARIPKEVAADKTGLTGIETALAPSACITGINSARRFQPASSSPPPSPRASSLPIALTRTFAVRRSTRVHHCYKCRSSSHRHSRRSFSGTVGTVTAEKCIVSRKQLAECFVLAIRNRDIEEKFEMLNYEPFNFNYSATQLSRGRPASFLNLVFNVPIRWSGNIDNLRELSVGHKE</sequence>
<feature type="non-terminal residue" evidence="1">
    <location>
        <position position="1"/>
    </location>
</feature>
<name>A0A4S2KTC7_9HYME</name>
<protein>
    <submittedName>
        <fullName evidence="1">Uncharacterized protein</fullName>
    </submittedName>
</protein>
<gene>
    <name evidence="1" type="ORF">DBV15_12687</name>
</gene>
<feature type="non-terminal residue" evidence="1">
    <location>
        <position position="186"/>
    </location>
</feature>